<feature type="domain" description="ABC transporter" evidence="7">
    <location>
        <begin position="16"/>
        <end position="254"/>
    </location>
</feature>
<dbReference type="InterPro" id="IPR003439">
    <property type="entry name" value="ABC_transporter-like_ATP-bd"/>
</dbReference>
<comment type="caution">
    <text evidence="8">The sequence shown here is derived from an EMBL/GenBank/DDBJ whole genome shotgun (WGS) entry which is preliminary data.</text>
</comment>
<protein>
    <submittedName>
        <fullName evidence="8">Sugar ABC transporter ATP-binding protein</fullName>
    </submittedName>
</protein>
<dbReference type="PANTHER" id="PTHR43790">
    <property type="entry name" value="CARBOHYDRATE TRANSPORT ATP-BINDING PROTEIN MG119-RELATED"/>
    <property type="match status" value="1"/>
</dbReference>
<gene>
    <name evidence="8" type="ORF">GCM10007874_10930</name>
</gene>
<reference evidence="9" key="1">
    <citation type="journal article" date="2019" name="Int. J. Syst. Evol. Microbiol.">
        <title>The Global Catalogue of Microorganisms (GCM) 10K type strain sequencing project: providing services to taxonomists for standard genome sequencing and annotation.</title>
        <authorList>
            <consortium name="The Broad Institute Genomics Platform"/>
            <consortium name="The Broad Institute Genome Sequencing Center for Infectious Disease"/>
            <person name="Wu L."/>
            <person name="Ma J."/>
        </authorList>
    </citation>
    <scope>NUCLEOTIDE SEQUENCE [LARGE SCALE GENOMIC DNA]</scope>
    <source>
        <strain evidence="9">NBRC 101365</strain>
    </source>
</reference>
<proteinExistence type="inferred from homology"/>
<dbReference type="Proteomes" id="UP001156882">
    <property type="component" value="Unassembled WGS sequence"/>
</dbReference>
<accession>A0ABQ6CCJ7</accession>
<dbReference type="InterPro" id="IPR027417">
    <property type="entry name" value="P-loop_NTPase"/>
</dbReference>
<keyword evidence="3" id="KW-0762">Sugar transport</keyword>
<evidence type="ECO:0000256" key="5">
    <source>
        <dbReference type="ARBA" id="ARBA00022741"/>
    </source>
</evidence>
<dbReference type="SUPFAM" id="SSF52540">
    <property type="entry name" value="P-loop containing nucleoside triphosphate hydrolases"/>
    <property type="match status" value="2"/>
</dbReference>
<dbReference type="SMART" id="SM00382">
    <property type="entry name" value="AAA"/>
    <property type="match status" value="2"/>
</dbReference>
<evidence type="ECO:0000313" key="8">
    <source>
        <dbReference type="EMBL" id="GLS18077.1"/>
    </source>
</evidence>
<dbReference type="PROSITE" id="PS00211">
    <property type="entry name" value="ABC_TRANSPORTER_1"/>
    <property type="match status" value="1"/>
</dbReference>
<evidence type="ECO:0000256" key="3">
    <source>
        <dbReference type="ARBA" id="ARBA00022597"/>
    </source>
</evidence>
<keyword evidence="9" id="KW-1185">Reference proteome</keyword>
<evidence type="ECO:0000256" key="4">
    <source>
        <dbReference type="ARBA" id="ARBA00022737"/>
    </source>
</evidence>
<evidence type="ECO:0000256" key="2">
    <source>
        <dbReference type="ARBA" id="ARBA00022448"/>
    </source>
</evidence>
<keyword evidence="5" id="KW-0547">Nucleotide-binding</keyword>
<keyword evidence="4" id="KW-0677">Repeat</keyword>
<dbReference type="GO" id="GO:0005524">
    <property type="term" value="F:ATP binding"/>
    <property type="evidence" value="ECO:0007669"/>
    <property type="project" value="UniProtKB-KW"/>
</dbReference>
<dbReference type="CDD" id="cd03215">
    <property type="entry name" value="ABC_Carb_Monos_II"/>
    <property type="match status" value="1"/>
</dbReference>
<evidence type="ECO:0000313" key="9">
    <source>
        <dbReference type="Proteomes" id="UP001156882"/>
    </source>
</evidence>
<dbReference type="InterPro" id="IPR050107">
    <property type="entry name" value="ABC_carbohydrate_import_ATPase"/>
</dbReference>
<sequence length="509" mass="54239">MAPTWEGNVMAGEGALRFENVVKTFGGTRALKGVSLEVSRGEVVALLGENGAGKSTLIKILGGIFRADSGHITIGGEPYRHRAQARGARQSVAFIHQDLGLVEWMTVAENMSLPQGFSGRRWSGVIDWRQAERRAETALKLVGCDIDPTMRVHSLSRTEKSLVAIARALVVDCDFLVLDEPTASLPADEVERLFEAVRRLRSRGVGMIYVSHRLDEIFRIADRVVVMRDGLKVGEKPVAETTPDELVSLIVGRSTLDLFRKAEYHSGPARVVLRDVVTPAAGPVSFDVHQGELLGLVGLRGAGQEEIGRTLFGAAPHRGKITLDGGSPDLSSPRAALKAGIGLVARDRMEESLAPALSIRENAFLNPGAAGRGLFSPLSPSAEARNAVQLGESVGLRPNDPDLPIEGLSGGNQQKVVVGRWLATGRRLLVAEDPTAGVDVGAKADIYRLIARALEQGLAVIVVSTDFEEIAHICHRALVFNRGRIIAELAGAGLTTEAVISAASASEAA</sequence>
<evidence type="ECO:0000256" key="1">
    <source>
        <dbReference type="ARBA" id="ARBA00005417"/>
    </source>
</evidence>
<name>A0ABQ6CCJ7_9HYPH</name>
<dbReference type="InterPro" id="IPR003593">
    <property type="entry name" value="AAA+_ATPase"/>
</dbReference>
<dbReference type="CDD" id="cd03216">
    <property type="entry name" value="ABC_Carb_Monos_I"/>
    <property type="match status" value="1"/>
</dbReference>
<dbReference type="Gene3D" id="3.40.50.300">
    <property type="entry name" value="P-loop containing nucleotide triphosphate hydrolases"/>
    <property type="match status" value="2"/>
</dbReference>
<comment type="similarity">
    <text evidence="1">Belongs to the ABC transporter superfamily.</text>
</comment>
<dbReference type="PROSITE" id="PS50893">
    <property type="entry name" value="ABC_TRANSPORTER_2"/>
    <property type="match status" value="2"/>
</dbReference>
<feature type="domain" description="ABC transporter" evidence="7">
    <location>
        <begin position="253"/>
        <end position="507"/>
    </location>
</feature>
<evidence type="ECO:0000259" key="7">
    <source>
        <dbReference type="PROSITE" id="PS50893"/>
    </source>
</evidence>
<dbReference type="EMBL" id="BSPC01000008">
    <property type="protein sequence ID" value="GLS18077.1"/>
    <property type="molecule type" value="Genomic_DNA"/>
</dbReference>
<organism evidence="8 9">
    <name type="scientific">Labrys miyagiensis</name>
    <dbReference type="NCBI Taxonomy" id="346912"/>
    <lineage>
        <taxon>Bacteria</taxon>
        <taxon>Pseudomonadati</taxon>
        <taxon>Pseudomonadota</taxon>
        <taxon>Alphaproteobacteria</taxon>
        <taxon>Hyphomicrobiales</taxon>
        <taxon>Xanthobacteraceae</taxon>
        <taxon>Labrys</taxon>
    </lineage>
</organism>
<dbReference type="Pfam" id="PF00005">
    <property type="entry name" value="ABC_tran"/>
    <property type="match status" value="2"/>
</dbReference>
<keyword evidence="2" id="KW-0813">Transport</keyword>
<dbReference type="InterPro" id="IPR017871">
    <property type="entry name" value="ABC_transporter-like_CS"/>
</dbReference>
<evidence type="ECO:0000256" key="6">
    <source>
        <dbReference type="ARBA" id="ARBA00022840"/>
    </source>
</evidence>
<dbReference type="PANTHER" id="PTHR43790:SF9">
    <property type="entry name" value="GALACTOFURANOSE TRANSPORTER ATP-BINDING PROTEIN YTFR"/>
    <property type="match status" value="1"/>
</dbReference>
<keyword evidence="6 8" id="KW-0067">ATP-binding</keyword>